<name>A0A5N0VH07_9PSEU</name>
<proteinExistence type="predicted"/>
<dbReference type="GO" id="GO:0015833">
    <property type="term" value="P:peptide transport"/>
    <property type="evidence" value="ECO:0007669"/>
    <property type="project" value="TreeGrafter"/>
</dbReference>
<evidence type="ECO:0000313" key="5">
    <source>
        <dbReference type="Proteomes" id="UP000319769"/>
    </source>
</evidence>
<protein>
    <submittedName>
        <fullName evidence="4">ABC transporter substrate-binding protein</fullName>
    </submittedName>
</protein>
<dbReference type="PANTHER" id="PTHR30290:SF38">
    <property type="entry name" value="D,D-DIPEPTIDE-BINDING PERIPLASMIC PROTEIN DDPA-RELATED"/>
    <property type="match status" value="1"/>
</dbReference>
<evidence type="ECO:0000259" key="3">
    <source>
        <dbReference type="Pfam" id="PF00496"/>
    </source>
</evidence>
<dbReference type="OrthoDB" id="7232492at2"/>
<evidence type="ECO:0000256" key="2">
    <source>
        <dbReference type="SAM" id="MobiDB-lite"/>
    </source>
</evidence>
<feature type="region of interest" description="Disordered" evidence="2">
    <location>
        <begin position="158"/>
        <end position="179"/>
    </location>
</feature>
<evidence type="ECO:0000313" key="4">
    <source>
        <dbReference type="EMBL" id="KAA9165506.1"/>
    </source>
</evidence>
<reference evidence="4" key="1">
    <citation type="submission" date="2019-09" db="EMBL/GenBank/DDBJ databases">
        <authorList>
            <person name="Teo W.F.A."/>
            <person name="Duangmal K."/>
        </authorList>
    </citation>
    <scope>NUCLEOTIDE SEQUENCE [LARGE SCALE GENOMIC DNA]</scope>
    <source>
        <strain evidence="4">K81G1</strain>
    </source>
</reference>
<dbReference type="GO" id="GO:0043190">
    <property type="term" value="C:ATP-binding cassette (ABC) transporter complex"/>
    <property type="evidence" value="ECO:0007669"/>
    <property type="project" value="InterPro"/>
</dbReference>
<dbReference type="GO" id="GO:0042597">
    <property type="term" value="C:periplasmic space"/>
    <property type="evidence" value="ECO:0007669"/>
    <property type="project" value="UniProtKB-ARBA"/>
</dbReference>
<dbReference type="EMBL" id="VMNW02000005">
    <property type="protein sequence ID" value="KAA9165506.1"/>
    <property type="molecule type" value="Genomic_DNA"/>
</dbReference>
<dbReference type="Proteomes" id="UP000319769">
    <property type="component" value="Unassembled WGS sequence"/>
</dbReference>
<dbReference type="PANTHER" id="PTHR30290">
    <property type="entry name" value="PERIPLASMIC BINDING COMPONENT OF ABC TRANSPORTER"/>
    <property type="match status" value="1"/>
</dbReference>
<dbReference type="CDD" id="cd00995">
    <property type="entry name" value="PBP2_NikA_DppA_OppA_like"/>
    <property type="match status" value="1"/>
</dbReference>
<dbReference type="GO" id="GO:1904680">
    <property type="term" value="F:peptide transmembrane transporter activity"/>
    <property type="evidence" value="ECO:0007669"/>
    <property type="project" value="TreeGrafter"/>
</dbReference>
<dbReference type="SUPFAM" id="SSF53850">
    <property type="entry name" value="Periplasmic binding protein-like II"/>
    <property type="match status" value="1"/>
</dbReference>
<dbReference type="InterPro" id="IPR030678">
    <property type="entry name" value="Peptide/Ni-bd"/>
</dbReference>
<comment type="caution">
    <text evidence="4">The sequence shown here is derived from an EMBL/GenBank/DDBJ whole genome shotgun (WGS) entry which is preliminary data.</text>
</comment>
<dbReference type="Gene3D" id="3.40.190.10">
    <property type="entry name" value="Periplasmic binding protein-like II"/>
    <property type="match status" value="1"/>
</dbReference>
<feature type="domain" description="Solute-binding protein family 5" evidence="3">
    <location>
        <begin position="109"/>
        <end position="471"/>
    </location>
</feature>
<dbReference type="Gene3D" id="3.10.105.10">
    <property type="entry name" value="Dipeptide-binding Protein, Domain 3"/>
    <property type="match status" value="1"/>
</dbReference>
<dbReference type="RefSeq" id="WP_144746178.1">
    <property type="nucleotide sequence ID" value="NZ_VMNW02000005.1"/>
</dbReference>
<dbReference type="InterPro" id="IPR039424">
    <property type="entry name" value="SBP_5"/>
</dbReference>
<dbReference type="AlphaFoldDB" id="A0A5N0VH07"/>
<dbReference type="InterPro" id="IPR006311">
    <property type="entry name" value="TAT_signal"/>
</dbReference>
<evidence type="ECO:0000256" key="1">
    <source>
        <dbReference type="ARBA" id="ARBA00022729"/>
    </source>
</evidence>
<sequence length="562" mass="59411">MSDKPLRDQEGNLVLPVALSRRGFLVRAGAVGLAAMPLGAFLAACSQNPGASGANGEMAKLRKGGTVTFAIDGTNGVLDPAVYTTLGDWMGVDCVCRGLTTIDFDSTTPKMAMAESSKLSDDGKTLTLTVRQGITFHDGSPFTAQDCVRSFNRQLLDADPSRPAASTRPLRGSTNRSVTGVRAVDERTFEISLSQPDLTFLSRLSDLSARIVSSAALDKYGTGIGQHLVGAGPFKLVSAVPQQSITLEAYPGYFGGSPLIDRLVLQQVTDPSSLNAGLQSGQITASSFVAHSAAKALSANPKVTVYNTPRRDAIFLLMNTTDPALADIRVRQAINFCIDRAQIAQNAFFGYADEPKGYLLPSSETGYDESLADLSAYDVARATQLVTSAGAAGRAIELIAQNNNWYPKAAQILEANLKAIGLAPAVKLYDPGTFSSKVFDLKGHQLALWERNGYVPDPEDLVNNMLSSSGSYATRGTGHATLDSAAVGQLDGLLVQGLQTSDAAARKSAYSQAQRFFAEKFMAISMIGHCQNIVVSSSEVGGVNAAALSSQRMLLETAGFKE</sequence>
<dbReference type="InterPro" id="IPR000914">
    <property type="entry name" value="SBP_5_dom"/>
</dbReference>
<gene>
    <name evidence="4" type="ORF">FPZ12_005380</name>
</gene>
<organism evidence="4 5">
    <name type="scientific">Amycolatopsis acidicola</name>
    <dbReference type="NCBI Taxonomy" id="2596893"/>
    <lineage>
        <taxon>Bacteria</taxon>
        <taxon>Bacillati</taxon>
        <taxon>Actinomycetota</taxon>
        <taxon>Actinomycetes</taxon>
        <taxon>Pseudonocardiales</taxon>
        <taxon>Pseudonocardiaceae</taxon>
        <taxon>Amycolatopsis</taxon>
    </lineage>
</organism>
<dbReference type="PIRSF" id="PIRSF002741">
    <property type="entry name" value="MppA"/>
    <property type="match status" value="1"/>
</dbReference>
<dbReference type="Pfam" id="PF00496">
    <property type="entry name" value="SBP_bac_5"/>
    <property type="match status" value="1"/>
</dbReference>
<keyword evidence="1" id="KW-0732">Signal</keyword>
<accession>A0A5N0VH07</accession>
<keyword evidence="5" id="KW-1185">Reference proteome</keyword>
<dbReference type="PROSITE" id="PS51318">
    <property type="entry name" value="TAT"/>
    <property type="match status" value="1"/>
</dbReference>